<protein>
    <submittedName>
        <fullName evidence="1">Uncharacterized protein</fullName>
    </submittedName>
</protein>
<comment type="caution">
    <text evidence="1">The sequence shown here is derived from an EMBL/GenBank/DDBJ whole genome shotgun (WGS) entry which is preliminary data.</text>
</comment>
<dbReference type="EMBL" id="NTQT01000003">
    <property type="protein sequence ID" value="PFC77943.1"/>
    <property type="molecule type" value="Genomic_DNA"/>
</dbReference>
<sequence>MYNTMPFMGEDIRVLIREKSLHIENTESLRRVLKKKHAPFKLAQYLKQQHTNQFHTVLNISDKSLTIEIIGHVYIGNFADILKEIPRIPKIAPIVVKKAYKITDHTDIIDCGEKEVDSNRWVWDKLAVLYDTIMNNMYEVFQRNKKKN</sequence>
<reference evidence="1 2" key="1">
    <citation type="submission" date="2017-09" db="EMBL/GenBank/DDBJ databases">
        <title>Large-scale bioinformatics analysis of Bacillus genomes uncovers conserved roles of natural products in bacterial physiology.</title>
        <authorList>
            <consortium name="Agbiome Team Llc"/>
            <person name="Bleich R.M."/>
            <person name="Grubbs K.J."/>
            <person name="Santa Maria K.C."/>
            <person name="Allen S.E."/>
            <person name="Farag S."/>
            <person name="Shank E.A."/>
            <person name="Bowers A."/>
        </authorList>
    </citation>
    <scope>NUCLEOTIDE SEQUENCE [LARGE SCALE GENOMIC DNA]</scope>
    <source>
        <strain evidence="1 2">AFS025165</strain>
    </source>
</reference>
<evidence type="ECO:0000313" key="2">
    <source>
        <dbReference type="Proteomes" id="UP000220226"/>
    </source>
</evidence>
<accession>A0A0J7FD32</accession>
<dbReference type="Proteomes" id="UP000220226">
    <property type="component" value="Unassembled WGS sequence"/>
</dbReference>
<gene>
    <name evidence="1" type="ORF">CN290_02115</name>
</gene>
<dbReference type="RefSeq" id="WP_000282868.1">
    <property type="nucleotide sequence ID" value="NZ_NTQA01000035.1"/>
</dbReference>
<organism evidence="1 2">
    <name type="scientific">Bacillus cereus</name>
    <dbReference type="NCBI Taxonomy" id="1396"/>
    <lineage>
        <taxon>Bacteria</taxon>
        <taxon>Bacillati</taxon>
        <taxon>Bacillota</taxon>
        <taxon>Bacilli</taxon>
        <taxon>Bacillales</taxon>
        <taxon>Bacillaceae</taxon>
        <taxon>Bacillus</taxon>
        <taxon>Bacillus cereus group</taxon>
    </lineage>
</organism>
<evidence type="ECO:0000313" key="1">
    <source>
        <dbReference type="EMBL" id="PFC77943.1"/>
    </source>
</evidence>
<dbReference type="AlphaFoldDB" id="A0A0J7FD32"/>
<name>A0A0J7FD32_BACCE</name>
<proteinExistence type="predicted"/>